<dbReference type="InterPro" id="IPR040400">
    <property type="entry name" value="BAG5/6/7/8"/>
</dbReference>
<name>A0A1S3XS78_TOBAC</name>
<keyword evidence="3" id="KW-0175">Coiled coil</keyword>
<dbReference type="RefSeq" id="XP_016442734.1">
    <property type="nucleotide sequence ID" value="XM_016587248.1"/>
</dbReference>
<dbReference type="PROSITE" id="PS51035">
    <property type="entry name" value="BAG"/>
    <property type="match status" value="1"/>
</dbReference>
<dbReference type="OMA" id="SRRFFGY"/>
<dbReference type="Pfam" id="PF02179">
    <property type="entry name" value="BAG"/>
    <property type="match status" value="1"/>
</dbReference>
<feature type="coiled-coil region" evidence="3">
    <location>
        <begin position="295"/>
        <end position="340"/>
    </location>
</feature>
<dbReference type="CDD" id="cd23767">
    <property type="entry name" value="IQCD"/>
    <property type="match status" value="1"/>
</dbReference>
<dbReference type="AlphaFoldDB" id="A0A1S3XS78"/>
<reference evidence="6" key="1">
    <citation type="submission" date="2025-08" db="UniProtKB">
        <authorList>
            <consortium name="RefSeq"/>
        </authorList>
    </citation>
    <scope>IDENTIFICATION</scope>
</reference>
<keyword evidence="2" id="KW-0143">Chaperone</keyword>
<evidence type="ECO:0000256" key="2">
    <source>
        <dbReference type="ARBA" id="ARBA00023186"/>
    </source>
</evidence>
<accession>A0A1S3XS78</accession>
<dbReference type="PROSITE" id="PS50096">
    <property type="entry name" value="IQ"/>
    <property type="match status" value="1"/>
</dbReference>
<keyword evidence="1" id="KW-0112">Calmodulin-binding</keyword>
<evidence type="ECO:0000256" key="3">
    <source>
        <dbReference type="SAM" id="Coils"/>
    </source>
</evidence>
<evidence type="ECO:0000256" key="4">
    <source>
        <dbReference type="SAM" id="MobiDB-lite"/>
    </source>
</evidence>
<dbReference type="InterPro" id="IPR036533">
    <property type="entry name" value="BAG_dom_sf"/>
</dbReference>
<feature type="region of interest" description="Disordered" evidence="4">
    <location>
        <begin position="195"/>
        <end position="214"/>
    </location>
</feature>
<organism evidence="6">
    <name type="scientific">Nicotiana tabacum</name>
    <name type="common">Common tobacco</name>
    <dbReference type="NCBI Taxonomy" id="4097"/>
    <lineage>
        <taxon>Eukaryota</taxon>
        <taxon>Viridiplantae</taxon>
        <taxon>Streptophyta</taxon>
        <taxon>Embryophyta</taxon>
        <taxon>Tracheophyta</taxon>
        <taxon>Spermatophyta</taxon>
        <taxon>Magnoliopsida</taxon>
        <taxon>eudicotyledons</taxon>
        <taxon>Gunneridae</taxon>
        <taxon>Pentapetalae</taxon>
        <taxon>asterids</taxon>
        <taxon>lamiids</taxon>
        <taxon>Solanales</taxon>
        <taxon>Solanaceae</taxon>
        <taxon>Nicotianoideae</taxon>
        <taxon>Nicotianeae</taxon>
        <taxon>Nicotiana</taxon>
    </lineage>
</organism>
<dbReference type="PANTHER" id="PTHR33322:SF4">
    <property type="entry name" value="BAG DOMAIN CONTAINING PROTEIN, EXPRESSED"/>
    <property type="match status" value="1"/>
</dbReference>
<dbReference type="GO" id="GO:0006457">
    <property type="term" value="P:protein folding"/>
    <property type="evidence" value="ECO:0000318"/>
    <property type="project" value="GO_Central"/>
</dbReference>
<dbReference type="OrthoDB" id="1923217at2759"/>
<evidence type="ECO:0000313" key="6">
    <source>
        <dbReference type="RefSeq" id="XP_016442734.1"/>
    </source>
</evidence>
<dbReference type="STRING" id="4097.A0A1S3XS78"/>
<protein>
    <recommendedName>
        <fullName evidence="5">BAG domain-containing protein</fullName>
    </recommendedName>
</protein>
<dbReference type="KEGG" id="nta:107768146"/>
<dbReference type="Pfam" id="PF00612">
    <property type="entry name" value="IQ"/>
    <property type="match status" value="1"/>
</dbReference>
<dbReference type="PaxDb" id="4097-A0A1S3XS78"/>
<dbReference type="PANTHER" id="PTHR33322">
    <property type="entry name" value="BAG DOMAIN CONTAINING PROTEIN, EXPRESSED"/>
    <property type="match status" value="1"/>
</dbReference>
<proteinExistence type="predicted"/>
<dbReference type="SMR" id="A0A1S3XS78"/>
<dbReference type="GO" id="GO:0051087">
    <property type="term" value="F:protein-folding chaperone binding"/>
    <property type="evidence" value="ECO:0007669"/>
    <property type="project" value="InterPro"/>
</dbReference>
<dbReference type="GO" id="GO:0005516">
    <property type="term" value="F:calmodulin binding"/>
    <property type="evidence" value="ECO:0007669"/>
    <property type="project" value="UniProtKB-KW"/>
</dbReference>
<sequence>MESPFYGSYWSQPTRPRYSSNMRGIPVRPIHQNAIGIKPVVEIPVHFVGSDPERSVSSLKTQKPKPNQSVFAIRIQKVFRGFLVRKNVKKIISIRKEVDEIERKILCGEMAELIRRDERERLRVNETLMSLLLKLDSVRGVDSGVRDCRKSVIKKVISLQEKIDFIVSAGNQIAVEEENKYSDSDEVPRLVNQTEDIPHSTGNQDKNEKSTCQSEVSDLLEQSVEAENQAALNCAKKEEKTQVEGECDAAPASIEKPDELPEVSVERGEVGDVIEGIDEEENKAGLHGENESRKNRELMEKMVEENEKMMRMMNELCQRNEMQTQMLNSLAQRVAQLEKAFLCDKLKAKTKKKRHTS</sequence>
<evidence type="ECO:0000256" key="1">
    <source>
        <dbReference type="ARBA" id="ARBA00022860"/>
    </source>
</evidence>
<evidence type="ECO:0000259" key="5">
    <source>
        <dbReference type="PROSITE" id="PS51035"/>
    </source>
</evidence>
<dbReference type="SUPFAM" id="SSF63491">
    <property type="entry name" value="BAG domain"/>
    <property type="match status" value="1"/>
</dbReference>
<dbReference type="FunFam" id="1.20.58.120:FF:000010">
    <property type="entry name" value="BAG family molecular chaperone regulator 6"/>
    <property type="match status" value="1"/>
</dbReference>
<dbReference type="InterPro" id="IPR003103">
    <property type="entry name" value="BAG_domain"/>
</dbReference>
<feature type="domain" description="BAG" evidence="5">
    <location>
        <begin position="90"/>
        <end position="167"/>
    </location>
</feature>
<dbReference type="InterPro" id="IPR000048">
    <property type="entry name" value="IQ_motif_EF-hand-BS"/>
</dbReference>
<dbReference type="Gene3D" id="1.20.58.120">
    <property type="entry name" value="BAG domain"/>
    <property type="match status" value="1"/>
</dbReference>
<gene>
    <name evidence="6" type="primary">LOC107768146</name>
</gene>
<dbReference type="SMART" id="SM00264">
    <property type="entry name" value="BAG"/>
    <property type="match status" value="1"/>
</dbReference>